<evidence type="ECO:0000313" key="2">
    <source>
        <dbReference type="Proteomes" id="UP000235672"/>
    </source>
</evidence>
<dbReference type="AlphaFoldDB" id="A0A2J6Q4I4"/>
<protein>
    <submittedName>
        <fullName evidence="1">Uncharacterized protein</fullName>
    </submittedName>
</protein>
<keyword evidence="2" id="KW-1185">Reference proteome</keyword>
<accession>A0A2J6Q4I4</accession>
<proteinExistence type="predicted"/>
<dbReference type="EMBL" id="KZ613482">
    <property type="protein sequence ID" value="PMD21159.1"/>
    <property type="molecule type" value="Genomic_DNA"/>
</dbReference>
<reference evidence="1 2" key="1">
    <citation type="submission" date="2016-05" db="EMBL/GenBank/DDBJ databases">
        <title>A degradative enzymes factory behind the ericoid mycorrhizal symbiosis.</title>
        <authorList>
            <consortium name="DOE Joint Genome Institute"/>
            <person name="Martino E."/>
            <person name="Morin E."/>
            <person name="Grelet G."/>
            <person name="Kuo A."/>
            <person name="Kohler A."/>
            <person name="Daghino S."/>
            <person name="Barry K."/>
            <person name="Choi C."/>
            <person name="Cichocki N."/>
            <person name="Clum A."/>
            <person name="Copeland A."/>
            <person name="Hainaut M."/>
            <person name="Haridas S."/>
            <person name="Labutti K."/>
            <person name="Lindquist E."/>
            <person name="Lipzen A."/>
            <person name="Khouja H.-R."/>
            <person name="Murat C."/>
            <person name="Ohm R."/>
            <person name="Olson A."/>
            <person name="Spatafora J."/>
            <person name="Veneault-Fourrey C."/>
            <person name="Henrissat B."/>
            <person name="Grigoriev I."/>
            <person name="Martin F."/>
            <person name="Perotto S."/>
        </authorList>
    </citation>
    <scope>NUCLEOTIDE SEQUENCE [LARGE SCALE GENOMIC DNA]</scope>
    <source>
        <strain evidence="1 2">UAMH 7357</strain>
    </source>
</reference>
<evidence type="ECO:0000313" key="1">
    <source>
        <dbReference type="EMBL" id="PMD21159.1"/>
    </source>
</evidence>
<name>A0A2J6Q4I4_9HELO</name>
<gene>
    <name evidence="1" type="ORF">NA56DRAFT_703847</name>
</gene>
<dbReference type="Proteomes" id="UP000235672">
    <property type="component" value="Unassembled WGS sequence"/>
</dbReference>
<sequence>MAWKEAAVLTLRREECASSSEWKEDRRNELKVFSEVTVAQKVQNESRREWRLANAAYDGDMCKVMTSCGGKRLVVVLGPSRCCGSGLAPILKPPIFLPHVMITLTSAESDFTGFLATFLEETLKDHTEPKYPVWVIRSSSISAIVLHASA</sequence>
<organism evidence="1 2">
    <name type="scientific">Hyaloscypha hepaticicola</name>
    <dbReference type="NCBI Taxonomy" id="2082293"/>
    <lineage>
        <taxon>Eukaryota</taxon>
        <taxon>Fungi</taxon>
        <taxon>Dikarya</taxon>
        <taxon>Ascomycota</taxon>
        <taxon>Pezizomycotina</taxon>
        <taxon>Leotiomycetes</taxon>
        <taxon>Helotiales</taxon>
        <taxon>Hyaloscyphaceae</taxon>
        <taxon>Hyaloscypha</taxon>
    </lineage>
</organism>